<accession>A0A9D4B3X0</accession>
<evidence type="ECO:0000256" key="1">
    <source>
        <dbReference type="SAM" id="MobiDB-lite"/>
    </source>
</evidence>
<keyword evidence="3" id="KW-1185">Reference proteome</keyword>
<feature type="region of interest" description="Disordered" evidence="1">
    <location>
        <begin position="1"/>
        <end position="22"/>
    </location>
</feature>
<name>A0A9D4B3X0_9SAUR</name>
<dbReference type="Proteomes" id="UP000827986">
    <property type="component" value="Unassembled WGS sequence"/>
</dbReference>
<protein>
    <submittedName>
        <fullName evidence="2">Uncharacterized protein</fullName>
    </submittedName>
</protein>
<evidence type="ECO:0000313" key="3">
    <source>
        <dbReference type="Proteomes" id="UP000827986"/>
    </source>
</evidence>
<sequence length="108" mass="11666">MLLSPSTAVIPPLPTPTGSAGRFKGSIFREEGWSLGSGPVADRNPRVTTTARRSCQLGAARGGEQRVEVLGDVGTEWQGYEMDGLWTLAGRKRCMPQGWFARSLSTWG</sequence>
<reference evidence="2" key="1">
    <citation type="submission" date="2021-09" db="EMBL/GenBank/DDBJ databases">
        <title>The genome of Mauremys mutica provides insights into the evolution of semi-aquatic lifestyle.</title>
        <authorList>
            <person name="Gong S."/>
            <person name="Gao Y."/>
        </authorList>
    </citation>
    <scope>NUCLEOTIDE SEQUENCE</scope>
    <source>
        <strain evidence="2">MM-2020</strain>
        <tissue evidence="2">Muscle</tissue>
    </source>
</reference>
<comment type="caution">
    <text evidence="2">The sequence shown here is derived from an EMBL/GenBank/DDBJ whole genome shotgun (WGS) entry which is preliminary data.</text>
</comment>
<dbReference type="EMBL" id="JAHDVG010000471">
    <property type="protein sequence ID" value="KAH1179594.1"/>
    <property type="molecule type" value="Genomic_DNA"/>
</dbReference>
<organism evidence="2 3">
    <name type="scientific">Mauremys mutica</name>
    <name type="common">yellowpond turtle</name>
    <dbReference type="NCBI Taxonomy" id="74926"/>
    <lineage>
        <taxon>Eukaryota</taxon>
        <taxon>Metazoa</taxon>
        <taxon>Chordata</taxon>
        <taxon>Craniata</taxon>
        <taxon>Vertebrata</taxon>
        <taxon>Euteleostomi</taxon>
        <taxon>Archelosauria</taxon>
        <taxon>Testudinata</taxon>
        <taxon>Testudines</taxon>
        <taxon>Cryptodira</taxon>
        <taxon>Durocryptodira</taxon>
        <taxon>Testudinoidea</taxon>
        <taxon>Geoemydidae</taxon>
        <taxon>Geoemydinae</taxon>
        <taxon>Mauremys</taxon>
    </lineage>
</organism>
<proteinExistence type="predicted"/>
<evidence type="ECO:0000313" key="2">
    <source>
        <dbReference type="EMBL" id="KAH1179594.1"/>
    </source>
</evidence>
<gene>
    <name evidence="2" type="ORF">KIL84_005644</name>
</gene>
<dbReference type="AlphaFoldDB" id="A0A9D4B3X0"/>